<keyword evidence="1" id="KW-0472">Membrane</keyword>
<comment type="caution">
    <text evidence="3">The sequence shown here is derived from an EMBL/GenBank/DDBJ whole genome shotgun (WGS) entry which is preliminary data.</text>
</comment>
<keyword evidence="5" id="KW-1185">Reference proteome</keyword>
<keyword evidence="1" id="KW-0812">Transmembrane</keyword>
<dbReference type="EMBL" id="JAQMWT010000268">
    <property type="protein sequence ID" value="KAJ8606503.1"/>
    <property type="molecule type" value="Genomic_DNA"/>
</dbReference>
<dbReference type="InterPro" id="IPR002123">
    <property type="entry name" value="Plipid/glycerol_acylTrfase"/>
</dbReference>
<evidence type="ECO:0000259" key="2">
    <source>
        <dbReference type="SMART" id="SM00563"/>
    </source>
</evidence>
<dbReference type="SUPFAM" id="SSF69593">
    <property type="entry name" value="Glycerol-3-phosphate (1)-acyltransferase"/>
    <property type="match status" value="1"/>
</dbReference>
<dbReference type="InterPro" id="IPR052744">
    <property type="entry name" value="GPAT/DAPAT"/>
</dbReference>
<feature type="transmembrane region" description="Helical" evidence="1">
    <location>
        <begin position="530"/>
        <end position="553"/>
    </location>
</feature>
<sequence>MFGWLLWAAVGSTSTLNAYGFPPLLSTICGSAFCLSWILLNVSSRQLVTNFLGGCTDVFFRQIVCVGAHKLNTSRAPMLLAIAPHSNQFLDPMIVMKTFERPIGFLCAAKSMRYKRGLADLVAFFARTVGAVPVERPQDLAKEGRGLIDKIVVSAEGKVIVHGANTKFSEQVGVGSQLVLTTGSWKGAMSGKCTEVASDTVLALASGFTTSEGVPVDDPEAPCAFKVVPKLNHDDMYDAVYSTLSSDGVIGIFPEGGSHDRASLLPLKAGIAVMALGACERHGEPLRSKLRVAAVGLNYFSGHRFRSRVFVDYGEPFEIPQKLIDEYKDPATKRHAADQLMQQILTAVKAVTVQAPDHNTQELLYMLRRLYVADDASLSIDQKVAITRGFASCFLDKGDYERPEVKALLARVSDYNEKLKQYKIHDRRVSLGDTLEPLDALAILGFRFAILAFYAVALVPGLLLASPLLLLAEVISRRKAKQAVASSRVKLVGNDVVATWKVLVGMIFIPILHFVYTAVVFNLFCYERAVAFFFFMPFVSATSIIASESFWNVARSIGPLWMLVFDRTAGAELRRQRRILQTDVRHLANTLGWNEIIHKSTSRPDLAHNIIID</sequence>
<dbReference type="Proteomes" id="UP001230188">
    <property type="component" value="Unassembled WGS sequence"/>
</dbReference>
<dbReference type="AlphaFoldDB" id="A0AAD7XMI6"/>
<gene>
    <name evidence="3" type="ORF">CTAYLR_005872</name>
    <name evidence="4" type="ORF">CTAYLR_005899</name>
</gene>
<dbReference type="GO" id="GO:0016287">
    <property type="term" value="F:glycerone-phosphate O-acyltransferase activity"/>
    <property type="evidence" value="ECO:0007669"/>
    <property type="project" value="TreeGrafter"/>
</dbReference>
<evidence type="ECO:0000313" key="5">
    <source>
        <dbReference type="Proteomes" id="UP001230188"/>
    </source>
</evidence>
<reference evidence="3" key="1">
    <citation type="submission" date="2023-01" db="EMBL/GenBank/DDBJ databases">
        <title>Metagenome sequencing of chrysophaentin producing Chrysophaeum taylorii.</title>
        <authorList>
            <person name="Davison J."/>
            <person name="Bewley C."/>
        </authorList>
    </citation>
    <scope>NUCLEOTIDE SEQUENCE</scope>
    <source>
        <strain evidence="3">NIES-1699</strain>
    </source>
</reference>
<accession>A0AAD7XMI6</accession>
<evidence type="ECO:0000313" key="3">
    <source>
        <dbReference type="EMBL" id="KAJ8606503.1"/>
    </source>
</evidence>
<dbReference type="PANTHER" id="PTHR31605">
    <property type="entry name" value="GLYCEROL-3-PHOSPHATE O-ACYLTRANSFERASE 1"/>
    <property type="match status" value="1"/>
</dbReference>
<feature type="domain" description="Phospholipid/glycerol acyltransferase" evidence="2">
    <location>
        <begin position="79"/>
        <end position="300"/>
    </location>
</feature>
<dbReference type="GO" id="GO:0004366">
    <property type="term" value="F:glycerol-3-phosphate O-acyltransferase activity"/>
    <property type="evidence" value="ECO:0007669"/>
    <property type="project" value="TreeGrafter"/>
</dbReference>
<dbReference type="GO" id="GO:0008654">
    <property type="term" value="P:phospholipid biosynthetic process"/>
    <property type="evidence" value="ECO:0007669"/>
    <property type="project" value="TreeGrafter"/>
</dbReference>
<organism evidence="3 5">
    <name type="scientific">Chrysophaeum taylorii</name>
    <dbReference type="NCBI Taxonomy" id="2483200"/>
    <lineage>
        <taxon>Eukaryota</taxon>
        <taxon>Sar</taxon>
        <taxon>Stramenopiles</taxon>
        <taxon>Ochrophyta</taxon>
        <taxon>Pelagophyceae</taxon>
        <taxon>Pelagomonadales</taxon>
        <taxon>Pelagomonadaceae</taxon>
        <taxon>Chrysophaeum</taxon>
    </lineage>
</organism>
<dbReference type="PANTHER" id="PTHR31605:SF0">
    <property type="entry name" value="GLYCEROL-3-PHOSPHATE O-ACYLTRANSFERASE 1"/>
    <property type="match status" value="1"/>
</dbReference>
<keyword evidence="1" id="KW-1133">Transmembrane helix</keyword>
<proteinExistence type="predicted"/>
<evidence type="ECO:0000313" key="4">
    <source>
        <dbReference type="EMBL" id="KAJ8614327.1"/>
    </source>
</evidence>
<evidence type="ECO:0000256" key="1">
    <source>
        <dbReference type="SAM" id="Phobius"/>
    </source>
</evidence>
<dbReference type="SMART" id="SM00563">
    <property type="entry name" value="PlsC"/>
    <property type="match status" value="1"/>
</dbReference>
<dbReference type="EMBL" id="JAQMWT010000006">
    <property type="protein sequence ID" value="KAJ8614327.1"/>
    <property type="molecule type" value="Genomic_DNA"/>
</dbReference>
<feature type="transmembrane region" description="Helical" evidence="1">
    <location>
        <begin position="451"/>
        <end position="475"/>
    </location>
</feature>
<feature type="transmembrane region" description="Helical" evidence="1">
    <location>
        <begin position="496"/>
        <end position="524"/>
    </location>
</feature>
<protein>
    <recommendedName>
        <fullName evidence="2">Phospholipid/glycerol acyltransferase domain-containing protein</fullName>
    </recommendedName>
</protein>
<name>A0AAD7XMI6_9STRA</name>